<keyword evidence="4" id="KW-1133">Transmembrane helix</keyword>
<evidence type="ECO:0000256" key="5">
    <source>
        <dbReference type="ARBA" id="ARBA00023136"/>
    </source>
</evidence>
<keyword evidence="5" id="KW-0472">Membrane</keyword>
<dbReference type="AlphaFoldDB" id="A0A8J1YBK0"/>
<dbReference type="PANTHER" id="PTHR43461">
    <property type="entry name" value="TRANSMEMBRANE PROTEIN 256"/>
    <property type="match status" value="1"/>
</dbReference>
<keyword evidence="7" id="KW-1185">Reference proteome</keyword>
<protein>
    <submittedName>
        <fullName evidence="6">Uncharacterized protein</fullName>
    </submittedName>
</protein>
<evidence type="ECO:0000256" key="1">
    <source>
        <dbReference type="ARBA" id="ARBA00004141"/>
    </source>
</evidence>
<organism evidence="6 7">
    <name type="scientific">Owenia fusiformis</name>
    <name type="common">Polychaete worm</name>
    <dbReference type="NCBI Taxonomy" id="6347"/>
    <lineage>
        <taxon>Eukaryota</taxon>
        <taxon>Metazoa</taxon>
        <taxon>Spiralia</taxon>
        <taxon>Lophotrochozoa</taxon>
        <taxon>Annelida</taxon>
        <taxon>Polychaeta</taxon>
        <taxon>Sedentaria</taxon>
        <taxon>Canalipalpata</taxon>
        <taxon>Sabellida</taxon>
        <taxon>Oweniida</taxon>
        <taxon>Oweniidae</taxon>
        <taxon>Owenia</taxon>
    </lineage>
</organism>
<sequence length="149" mass="16176">MVDQIKDLGNWCLGWLPKTTEVQRIVVSEVKMVTPRAGQAFTRMAGLSGALAVGFGAYGAHAFANREDVDPKLKLTFDTGNRYHMLHSIVLLAVPCTRRPGLVGPLILLGTALFSGSCYYHALTGDTRIRKVTPYGGMLLIAGWVAMIL</sequence>
<dbReference type="PANTHER" id="PTHR43461:SF1">
    <property type="entry name" value="TRANSMEMBRANE PROTEIN 256"/>
    <property type="match status" value="1"/>
</dbReference>
<name>A0A8J1YBK0_OWEFU</name>
<dbReference type="EMBL" id="CAIIXF020000004">
    <property type="protein sequence ID" value="CAH1781903.1"/>
    <property type="molecule type" value="Genomic_DNA"/>
</dbReference>
<evidence type="ECO:0000313" key="6">
    <source>
        <dbReference type="EMBL" id="CAH1781903.1"/>
    </source>
</evidence>
<dbReference type="Proteomes" id="UP000749559">
    <property type="component" value="Unassembled WGS sequence"/>
</dbReference>
<evidence type="ECO:0000256" key="4">
    <source>
        <dbReference type="ARBA" id="ARBA00022989"/>
    </source>
</evidence>
<dbReference type="GO" id="GO:0016020">
    <property type="term" value="C:membrane"/>
    <property type="evidence" value="ECO:0007669"/>
    <property type="project" value="UniProtKB-SubCell"/>
</dbReference>
<comment type="similarity">
    <text evidence="2">Belongs to the TMEM256 family.</text>
</comment>
<reference evidence="6" key="1">
    <citation type="submission" date="2022-03" db="EMBL/GenBank/DDBJ databases">
        <authorList>
            <person name="Martin C."/>
        </authorList>
    </citation>
    <scope>NUCLEOTIDE SEQUENCE</scope>
</reference>
<evidence type="ECO:0000313" key="7">
    <source>
        <dbReference type="Proteomes" id="UP000749559"/>
    </source>
</evidence>
<proteinExistence type="inferred from homology"/>
<dbReference type="InterPro" id="IPR006696">
    <property type="entry name" value="DUF423"/>
</dbReference>
<keyword evidence="3" id="KW-0812">Transmembrane</keyword>
<dbReference type="OrthoDB" id="269173at2759"/>
<dbReference type="Pfam" id="PF04241">
    <property type="entry name" value="DUF423"/>
    <property type="match status" value="1"/>
</dbReference>
<evidence type="ECO:0000256" key="2">
    <source>
        <dbReference type="ARBA" id="ARBA00006208"/>
    </source>
</evidence>
<comment type="caution">
    <text evidence="6">The sequence shown here is derived from an EMBL/GenBank/DDBJ whole genome shotgun (WGS) entry which is preliminary data.</text>
</comment>
<comment type="subcellular location">
    <subcellularLocation>
        <location evidence="1">Membrane</location>
        <topology evidence="1">Multi-pass membrane protein</topology>
    </subcellularLocation>
</comment>
<gene>
    <name evidence="6" type="ORF">OFUS_LOCUS8410</name>
</gene>
<accession>A0A8J1YBK0</accession>
<evidence type="ECO:0000256" key="3">
    <source>
        <dbReference type="ARBA" id="ARBA00022692"/>
    </source>
</evidence>